<evidence type="ECO:0000313" key="3">
    <source>
        <dbReference type="EMBL" id="GEL20425.1"/>
    </source>
</evidence>
<accession>A0A511D6L4</accession>
<reference evidence="3 4" key="1">
    <citation type="submission" date="2019-07" db="EMBL/GenBank/DDBJ databases">
        <title>Whole genome shotgun sequence of Pseudonocardia asaccharolytica NBRC 16224.</title>
        <authorList>
            <person name="Hosoyama A."/>
            <person name="Uohara A."/>
            <person name="Ohji S."/>
            <person name="Ichikawa N."/>
        </authorList>
    </citation>
    <scope>NUCLEOTIDE SEQUENCE [LARGE SCALE GENOMIC DNA]</scope>
    <source>
        <strain evidence="3 4">NBRC 16224</strain>
    </source>
</reference>
<keyword evidence="2" id="KW-1277">Toxin-antitoxin system</keyword>
<dbReference type="InterPro" id="IPR003477">
    <property type="entry name" value="PemK-like"/>
</dbReference>
<dbReference type="PANTHER" id="PTHR33988:SF2">
    <property type="entry name" value="ENDORIBONUCLEASE MAZF"/>
    <property type="match status" value="1"/>
</dbReference>
<name>A0A511D6L4_9PSEU</name>
<proteinExistence type="inferred from homology"/>
<dbReference type="GO" id="GO:0016075">
    <property type="term" value="P:rRNA catabolic process"/>
    <property type="evidence" value="ECO:0007669"/>
    <property type="project" value="TreeGrafter"/>
</dbReference>
<organism evidence="3 4">
    <name type="scientific">Pseudonocardia asaccharolytica DSM 44247 = NBRC 16224</name>
    <dbReference type="NCBI Taxonomy" id="1123024"/>
    <lineage>
        <taxon>Bacteria</taxon>
        <taxon>Bacillati</taxon>
        <taxon>Actinomycetota</taxon>
        <taxon>Actinomycetes</taxon>
        <taxon>Pseudonocardiales</taxon>
        <taxon>Pseudonocardiaceae</taxon>
        <taxon>Pseudonocardia</taxon>
    </lineage>
</organism>
<dbReference type="Pfam" id="PF02452">
    <property type="entry name" value="PemK_toxin"/>
    <property type="match status" value="1"/>
</dbReference>
<dbReference type="RefSeq" id="WP_028931898.1">
    <property type="nucleotide sequence ID" value="NZ_AUII01000045.1"/>
</dbReference>
<evidence type="ECO:0000313" key="4">
    <source>
        <dbReference type="Proteomes" id="UP000321328"/>
    </source>
</evidence>
<dbReference type="SUPFAM" id="SSF50118">
    <property type="entry name" value="Cell growth inhibitor/plasmid maintenance toxic component"/>
    <property type="match status" value="1"/>
</dbReference>
<dbReference type="STRING" id="1123024.GCA_000423625_04784"/>
<comment type="similarity">
    <text evidence="1">Belongs to the PemK/MazF family.</text>
</comment>
<dbReference type="AlphaFoldDB" id="A0A511D6L4"/>
<evidence type="ECO:0000256" key="2">
    <source>
        <dbReference type="ARBA" id="ARBA00022649"/>
    </source>
</evidence>
<protein>
    <recommendedName>
        <fullName evidence="5">mRNA interferase MazF3</fullName>
    </recommendedName>
</protein>
<dbReference type="EMBL" id="BJVI01000070">
    <property type="protein sequence ID" value="GEL20425.1"/>
    <property type="molecule type" value="Genomic_DNA"/>
</dbReference>
<sequence length="99" mass="10644">MRPIHIAHLDKTRPVLVLTRELVRPYLTRVTIAPITSTIRGLSTEVPVGASNGLDHDSVVSCDNVVTVPTSTLGRLIGHLLPGQETQLAEAIRAAFDLA</sequence>
<evidence type="ECO:0008006" key="5">
    <source>
        <dbReference type="Google" id="ProtNLM"/>
    </source>
</evidence>
<dbReference type="GO" id="GO:0006402">
    <property type="term" value="P:mRNA catabolic process"/>
    <property type="evidence" value="ECO:0007669"/>
    <property type="project" value="TreeGrafter"/>
</dbReference>
<dbReference type="GO" id="GO:0003677">
    <property type="term" value="F:DNA binding"/>
    <property type="evidence" value="ECO:0007669"/>
    <property type="project" value="InterPro"/>
</dbReference>
<dbReference type="InterPro" id="IPR011067">
    <property type="entry name" value="Plasmid_toxin/cell-grow_inhib"/>
</dbReference>
<dbReference type="PANTHER" id="PTHR33988">
    <property type="entry name" value="ENDORIBONUCLEASE MAZF-RELATED"/>
    <property type="match status" value="1"/>
</dbReference>
<dbReference type="Gene3D" id="2.30.30.110">
    <property type="match status" value="1"/>
</dbReference>
<dbReference type="Proteomes" id="UP000321328">
    <property type="component" value="Unassembled WGS sequence"/>
</dbReference>
<gene>
    <name evidence="3" type="ORF">PA7_42620</name>
</gene>
<comment type="caution">
    <text evidence="3">The sequence shown here is derived from an EMBL/GenBank/DDBJ whole genome shotgun (WGS) entry which is preliminary data.</text>
</comment>
<evidence type="ECO:0000256" key="1">
    <source>
        <dbReference type="ARBA" id="ARBA00007521"/>
    </source>
</evidence>
<dbReference type="GO" id="GO:0004521">
    <property type="term" value="F:RNA endonuclease activity"/>
    <property type="evidence" value="ECO:0007669"/>
    <property type="project" value="TreeGrafter"/>
</dbReference>
<keyword evidence="4" id="KW-1185">Reference proteome</keyword>
<dbReference type="OrthoDB" id="5419693at2"/>